<comment type="similarity">
    <text evidence="3">Belongs to the WD repeat SEC13 family.</text>
</comment>
<dbReference type="GO" id="GO:0035859">
    <property type="term" value="C:Seh1-associated complex"/>
    <property type="evidence" value="ECO:0007669"/>
    <property type="project" value="TreeGrafter"/>
</dbReference>
<feature type="repeat" description="WD" evidence="10">
    <location>
        <begin position="8"/>
        <end position="42"/>
    </location>
</feature>
<keyword evidence="9" id="KW-0539">Nucleus</keyword>
<evidence type="ECO:0000256" key="1">
    <source>
        <dbReference type="ARBA" id="ARBA00004259"/>
    </source>
</evidence>
<keyword evidence="7" id="KW-0653">Protein transport</keyword>
<reference evidence="12 13" key="1">
    <citation type="submission" date="2018-10" db="EMBL/GenBank/DDBJ databases">
        <authorList>
            <consortium name="Pathogen Informatics"/>
        </authorList>
    </citation>
    <scope>NUCLEOTIDE SEQUENCE [LARGE SCALE GENOMIC DNA]</scope>
</reference>
<dbReference type="InterPro" id="IPR020472">
    <property type="entry name" value="WD40_PAC1"/>
</dbReference>
<keyword evidence="13" id="KW-1185">Reference proteome</keyword>
<dbReference type="GO" id="GO:0015031">
    <property type="term" value="P:protein transport"/>
    <property type="evidence" value="ECO:0007669"/>
    <property type="project" value="UniProtKB-KW"/>
</dbReference>
<comment type="subcellular location">
    <subcellularLocation>
        <location evidence="2">Lysosome</location>
    </subcellularLocation>
    <subcellularLocation>
        <location evidence="1">Nucleus envelope</location>
    </subcellularLocation>
</comment>
<dbReference type="GO" id="GO:0005764">
    <property type="term" value="C:lysosome"/>
    <property type="evidence" value="ECO:0007669"/>
    <property type="project" value="UniProtKB-SubCell"/>
</dbReference>
<dbReference type="InterPro" id="IPR019775">
    <property type="entry name" value="WD40_repeat_CS"/>
</dbReference>
<feature type="region of interest" description="Disordered" evidence="11">
    <location>
        <begin position="582"/>
        <end position="601"/>
    </location>
</feature>
<dbReference type="PRINTS" id="PR00320">
    <property type="entry name" value="GPROTEINBRPT"/>
</dbReference>
<dbReference type="InterPro" id="IPR037363">
    <property type="entry name" value="Sec13/Seh1_fam"/>
</dbReference>
<accession>A0A158QTE1</accession>
<dbReference type="InterPro" id="IPR001680">
    <property type="entry name" value="WD40_rpt"/>
</dbReference>
<evidence type="ECO:0000256" key="11">
    <source>
        <dbReference type="SAM" id="MobiDB-lite"/>
    </source>
</evidence>
<dbReference type="InterPro" id="IPR036322">
    <property type="entry name" value="WD40_repeat_dom_sf"/>
</dbReference>
<evidence type="ECO:0000256" key="5">
    <source>
        <dbReference type="ARBA" id="ARBA00022574"/>
    </source>
</evidence>
<evidence type="ECO:0000256" key="9">
    <source>
        <dbReference type="ARBA" id="ARBA00023242"/>
    </source>
</evidence>
<dbReference type="SMART" id="SM00320">
    <property type="entry name" value="WD40"/>
    <property type="match status" value="4"/>
</dbReference>
<dbReference type="PROSITE" id="PS50294">
    <property type="entry name" value="WD_REPEATS_REGION"/>
    <property type="match status" value="2"/>
</dbReference>
<dbReference type="GO" id="GO:0034198">
    <property type="term" value="P:cellular response to amino acid starvation"/>
    <property type="evidence" value="ECO:0007669"/>
    <property type="project" value="TreeGrafter"/>
</dbReference>
<evidence type="ECO:0000256" key="6">
    <source>
        <dbReference type="ARBA" id="ARBA00022737"/>
    </source>
</evidence>
<protein>
    <recommendedName>
        <fullName evidence="14">Anaphase-promoting complex subunit 4 WD40 domain-containing protein</fullName>
    </recommendedName>
</protein>
<dbReference type="GO" id="GO:0031080">
    <property type="term" value="C:nuclear pore outer ring"/>
    <property type="evidence" value="ECO:0007669"/>
    <property type="project" value="TreeGrafter"/>
</dbReference>
<feature type="repeat" description="WD" evidence="10">
    <location>
        <begin position="349"/>
        <end position="380"/>
    </location>
</feature>
<keyword evidence="6" id="KW-0677">Repeat</keyword>
<organism evidence="12 13">
    <name type="scientific">Mesocestoides corti</name>
    <name type="common">Flatworm</name>
    <dbReference type="NCBI Taxonomy" id="53468"/>
    <lineage>
        <taxon>Eukaryota</taxon>
        <taxon>Metazoa</taxon>
        <taxon>Spiralia</taxon>
        <taxon>Lophotrochozoa</taxon>
        <taxon>Platyhelminthes</taxon>
        <taxon>Cestoda</taxon>
        <taxon>Eucestoda</taxon>
        <taxon>Cyclophyllidea</taxon>
        <taxon>Mesocestoididae</taxon>
        <taxon>Mesocestoides</taxon>
    </lineage>
</organism>
<dbReference type="PANTHER" id="PTHR11024:SF3">
    <property type="entry name" value="NUCLEOPORIN SEH1"/>
    <property type="match status" value="1"/>
</dbReference>
<dbReference type="Proteomes" id="UP000267029">
    <property type="component" value="Unassembled WGS sequence"/>
</dbReference>
<name>A0A158QTE1_MESCO</name>
<keyword evidence="4" id="KW-0813">Transport</keyword>
<evidence type="ECO:0000256" key="10">
    <source>
        <dbReference type="PROSITE-ProRule" id="PRU00221"/>
    </source>
</evidence>
<evidence type="ECO:0000256" key="2">
    <source>
        <dbReference type="ARBA" id="ARBA00004371"/>
    </source>
</evidence>
<dbReference type="Gene3D" id="2.130.10.10">
    <property type="entry name" value="YVTN repeat-like/Quinoprotein amine dehydrogenase"/>
    <property type="match status" value="1"/>
</dbReference>
<proteinExistence type="inferred from homology"/>
<evidence type="ECO:0000313" key="13">
    <source>
        <dbReference type="Proteomes" id="UP000267029"/>
    </source>
</evidence>
<dbReference type="GO" id="GO:1904263">
    <property type="term" value="P:positive regulation of TORC1 signaling"/>
    <property type="evidence" value="ECO:0007669"/>
    <property type="project" value="TreeGrafter"/>
</dbReference>
<dbReference type="AlphaFoldDB" id="A0A158QTE1"/>
<dbReference type="OrthoDB" id="364224at2759"/>
<dbReference type="PANTHER" id="PTHR11024">
    <property type="entry name" value="NUCLEAR PORE COMPLEX PROTEIN SEC13 / SEH1 FAMILY MEMBER"/>
    <property type="match status" value="1"/>
</dbReference>
<evidence type="ECO:0008006" key="14">
    <source>
        <dbReference type="Google" id="ProtNLM"/>
    </source>
</evidence>
<evidence type="ECO:0000256" key="8">
    <source>
        <dbReference type="ARBA" id="ARBA00023228"/>
    </source>
</evidence>
<dbReference type="InterPro" id="IPR015943">
    <property type="entry name" value="WD40/YVTN_repeat-like_dom_sf"/>
</dbReference>
<dbReference type="EMBL" id="UXSR01000508">
    <property type="protein sequence ID" value="VDD76792.1"/>
    <property type="molecule type" value="Genomic_DNA"/>
</dbReference>
<dbReference type="STRING" id="53468.A0A158QTE1"/>
<gene>
    <name evidence="12" type="ORF">MCOS_LOCUS2795</name>
</gene>
<keyword evidence="8" id="KW-0458">Lysosome</keyword>
<keyword evidence="5 10" id="KW-0853">WD repeat</keyword>
<evidence type="ECO:0000256" key="4">
    <source>
        <dbReference type="ARBA" id="ARBA00022448"/>
    </source>
</evidence>
<evidence type="ECO:0000256" key="3">
    <source>
        <dbReference type="ARBA" id="ARBA00010102"/>
    </source>
</evidence>
<feature type="region of interest" description="Disordered" evidence="11">
    <location>
        <begin position="516"/>
        <end position="543"/>
    </location>
</feature>
<sequence length="624" mass="67501">MFVSKSVHSNHADLIHDVAYDYYGRRMATCSSDQMIKIWDLRDDQEWECTARWRYHLGSVWRVCWAHPEFGQIIATCSFDRTIAIWEEIMGYLDEMWRQALFKFISQEVASTASAGGDPSTSSDPQQTAGSTGTSNTRGGVWIRRAHLVDPRNSVTGLMFAPRFLGLQLAAISTDGVLLVYEAQDVMNLCQWTVQCDFATKMAGSCLAWSQSRLDPPLIAAGSASLIDSHQRTQGDLGELSGSHPASHESGAASNHGKLVLLEYNEGSRRWNLVQDVVGIKDFVYDVAFAPSMGQSYQTLAVGSDVLMILCVKSVGAPQACQLDKNVLLKSWNEGKLSGTYNVSVMARFDQHGGRVSRVAWNFQGNILASAGDDGTVRLWCSNYLKTWFPFSVIRPGEASLPISPSSFGAAAALSQRQAAQRAAAPPSLAPSASASLLREGAAAVADGHTTGQLTAVASDVSVQSAASAGKPAYLCSFVTNIGDMPCLHAPSETMVSSSLHKRVATEELRQNTKMAIQMSPGKRPAPRRPSPVTGPPSSRCPFRPVCGAKQSTALPGRRISGLDPPLKTLCVSPRTQHCARDRGVPGGTFEVGGPPKESRRGLAFPRVRSCRYISNAAYVRLQK</sequence>
<evidence type="ECO:0000256" key="7">
    <source>
        <dbReference type="ARBA" id="ARBA00022927"/>
    </source>
</evidence>
<dbReference type="Pfam" id="PF00400">
    <property type="entry name" value="WD40"/>
    <property type="match status" value="3"/>
</dbReference>
<dbReference type="PROSITE" id="PS00678">
    <property type="entry name" value="WD_REPEATS_1"/>
    <property type="match status" value="1"/>
</dbReference>
<feature type="region of interest" description="Disordered" evidence="11">
    <location>
        <begin position="114"/>
        <end position="138"/>
    </location>
</feature>
<dbReference type="GO" id="GO:0005198">
    <property type="term" value="F:structural molecule activity"/>
    <property type="evidence" value="ECO:0007669"/>
    <property type="project" value="InterPro"/>
</dbReference>
<dbReference type="SUPFAM" id="SSF50978">
    <property type="entry name" value="WD40 repeat-like"/>
    <property type="match status" value="1"/>
</dbReference>
<dbReference type="PROSITE" id="PS50082">
    <property type="entry name" value="WD_REPEATS_2"/>
    <property type="match status" value="2"/>
</dbReference>
<evidence type="ECO:0000313" key="12">
    <source>
        <dbReference type="EMBL" id="VDD76792.1"/>
    </source>
</evidence>